<evidence type="ECO:0000256" key="9">
    <source>
        <dbReference type="HAMAP-Rule" id="MF_00123"/>
    </source>
</evidence>
<keyword evidence="6 9" id="KW-0648">Protein biosynthesis</keyword>
<feature type="domain" description="DALR anticodon binding" evidence="11">
    <location>
        <begin position="595"/>
        <end position="714"/>
    </location>
</feature>
<evidence type="ECO:0000313" key="14">
    <source>
        <dbReference type="Proteomes" id="UP000199440"/>
    </source>
</evidence>
<evidence type="ECO:0000256" key="10">
    <source>
        <dbReference type="RuleBase" id="RU363038"/>
    </source>
</evidence>
<feature type="domain" description="Arginyl tRNA synthetase N-terminal" evidence="12">
    <location>
        <begin position="1"/>
        <end position="86"/>
    </location>
</feature>
<dbReference type="PROSITE" id="PS00178">
    <property type="entry name" value="AA_TRNA_LIGASE_I"/>
    <property type="match status" value="1"/>
</dbReference>
<dbReference type="SUPFAM" id="SSF52374">
    <property type="entry name" value="Nucleotidylyl transferase"/>
    <property type="match status" value="2"/>
</dbReference>
<dbReference type="HAMAP" id="MF_00123">
    <property type="entry name" value="Arg_tRNA_synth"/>
    <property type="match status" value="1"/>
</dbReference>
<evidence type="ECO:0000256" key="1">
    <source>
        <dbReference type="ARBA" id="ARBA00005594"/>
    </source>
</evidence>
<feature type="short sequence motif" description="'HIGH' region" evidence="9">
    <location>
        <begin position="122"/>
        <end position="132"/>
    </location>
</feature>
<evidence type="ECO:0000256" key="4">
    <source>
        <dbReference type="ARBA" id="ARBA00022741"/>
    </source>
</evidence>
<comment type="catalytic activity">
    <reaction evidence="8 9">
        <text>tRNA(Arg) + L-arginine + ATP = L-arginyl-tRNA(Arg) + AMP + diphosphate</text>
        <dbReference type="Rhea" id="RHEA:20301"/>
        <dbReference type="Rhea" id="RHEA-COMP:9658"/>
        <dbReference type="Rhea" id="RHEA-COMP:9673"/>
        <dbReference type="ChEBI" id="CHEBI:30616"/>
        <dbReference type="ChEBI" id="CHEBI:32682"/>
        <dbReference type="ChEBI" id="CHEBI:33019"/>
        <dbReference type="ChEBI" id="CHEBI:78442"/>
        <dbReference type="ChEBI" id="CHEBI:78513"/>
        <dbReference type="ChEBI" id="CHEBI:456215"/>
        <dbReference type="EC" id="6.1.1.19"/>
    </reaction>
</comment>
<dbReference type="PANTHER" id="PTHR11956:SF5">
    <property type="entry name" value="ARGININE--TRNA LIGASE, CYTOPLASMIC"/>
    <property type="match status" value="1"/>
</dbReference>
<organism evidence="13 14">
    <name type="scientific">Kriegella aquimaris</name>
    <dbReference type="NCBI Taxonomy" id="192904"/>
    <lineage>
        <taxon>Bacteria</taxon>
        <taxon>Pseudomonadati</taxon>
        <taxon>Bacteroidota</taxon>
        <taxon>Flavobacteriia</taxon>
        <taxon>Flavobacteriales</taxon>
        <taxon>Flavobacteriaceae</taxon>
        <taxon>Kriegella</taxon>
    </lineage>
</organism>
<dbReference type="SUPFAM" id="SSF55190">
    <property type="entry name" value="Arginyl-tRNA synthetase (ArgRS), N-terminal 'additional' domain"/>
    <property type="match status" value="1"/>
</dbReference>
<keyword evidence="2 9" id="KW-0963">Cytoplasm</keyword>
<comment type="subcellular location">
    <subcellularLocation>
        <location evidence="9">Cytoplasm</location>
    </subcellularLocation>
</comment>
<dbReference type="InterPro" id="IPR001278">
    <property type="entry name" value="Arg-tRNA-ligase"/>
</dbReference>
<dbReference type="Gene3D" id="3.30.1360.70">
    <property type="entry name" value="Arginyl tRNA synthetase N-terminal domain"/>
    <property type="match status" value="1"/>
</dbReference>
<dbReference type="GO" id="GO:0005737">
    <property type="term" value="C:cytoplasm"/>
    <property type="evidence" value="ECO:0007669"/>
    <property type="project" value="UniProtKB-SubCell"/>
</dbReference>
<dbReference type="InterPro" id="IPR008909">
    <property type="entry name" value="DALR_anticod-bd"/>
</dbReference>
<comment type="subunit">
    <text evidence="9">Monomer.</text>
</comment>
<dbReference type="InterPro" id="IPR005148">
    <property type="entry name" value="Arg-tRNA-synth_N"/>
</dbReference>
<dbReference type="NCBIfam" id="TIGR00456">
    <property type="entry name" value="argS"/>
    <property type="match status" value="1"/>
</dbReference>
<dbReference type="OrthoDB" id="9805987at2"/>
<dbReference type="GO" id="GO:0006420">
    <property type="term" value="P:arginyl-tRNA aminoacylation"/>
    <property type="evidence" value="ECO:0007669"/>
    <property type="project" value="UniProtKB-UniRule"/>
</dbReference>
<evidence type="ECO:0000313" key="13">
    <source>
        <dbReference type="EMBL" id="SDM77734.1"/>
    </source>
</evidence>
<proteinExistence type="inferred from homology"/>
<reference evidence="13 14" key="1">
    <citation type="submission" date="2016-10" db="EMBL/GenBank/DDBJ databases">
        <authorList>
            <person name="de Groot N.N."/>
        </authorList>
    </citation>
    <scope>NUCLEOTIDE SEQUENCE [LARGE SCALE GENOMIC DNA]</scope>
    <source>
        <strain evidence="13 14">DSM 19886</strain>
    </source>
</reference>
<name>A0A1G9VZT6_9FLAO</name>
<dbReference type="SMART" id="SM00836">
    <property type="entry name" value="DALR_1"/>
    <property type="match status" value="1"/>
</dbReference>
<dbReference type="InterPro" id="IPR036695">
    <property type="entry name" value="Arg-tRNA-synth_N_sf"/>
</dbReference>
<dbReference type="EMBL" id="FNGV01000014">
    <property type="protein sequence ID" value="SDM77734.1"/>
    <property type="molecule type" value="Genomic_DNA"/>
</dbReference>
<dbReference type="PANTHER" id="PTHR11956">
    <property type="entry name" value="ARGINYL-TRNA SYNTHETASE"/>
    <property type="match status" value="1"/>
</dbReference>
<evidence type="ECO:0000256" key="5">
    <source>
        <dbReference type="ARBA" id="ARBA00022840"/>
    </source>
</evidence>
<protein>
    <recommendedName>
        <fullName evidence="9">Arginine--tRNA ligase</fullName>
        <ecNumber evidence="9">6.1.1.19</ecNumber>
    </recommendedName>
    <alternativeName>
        <fullName evidence="9">Arginyl-tRNA synthetase</fullName>
        <shortName evidence="9">ArgRS</shortName>
    </alternativeName>
</protein>
<dbReference type="Gene3D" id="3.40.50.620">
    <property type="entry name" value="HUPs"/>
    <property type="match status" value="2"/>
</dbReference>
<dbReference type="GO" id="GO:0004814">
    <property type="term" value="F:arginine-tRNA ligase activity"/>
    <property type="evidence" value="ECO:0007669"/>
    <property type="project" value="UniProtKB-UniRule"/>
</dbReference>
<dbReference type="InterPro" id="IPR001412">
    <property type="entry name" value="aa-tRNA-synth_I_CS"/>
</dbReference>
<dbReference type="RefSeq" id="WP_089894173.1">
    <property type="nucleotide sequence ID" value="NZ_FNGV01000014.1"/>
</dbReference>
<gene>
    <name evidence="9" type="primary">argS</name>
    <name evidence="13" type="ORF">SAMN04488514_114113</name>
</gene>
<evidence type="ECO:0000256" key="8">
    <source>
        <dbReference type="ARBA" id="ARBA00049339"/>
    </source>
</evidence>
<dbReference type="AlphaFoldDB" id="A0A1G9VZT6"/>
<dbReference type="PRINTS" id="PR01038">
    <property type="entry name" value="TRNASYNTHARG"/>
</dbReference>
<dbReference type="Proteomes" id="UP000199440">
    <property type="component" value="Unassembled WGS sequence"/>
</dbReference>
<evidence type="ECO:0000259" key="12">
    <source>
        <dbReference type="SMART" id="SM01016"/>
    </source>
</evidence>
<evidence type="ECO:0000256" key="6">
    <source>
        <dbReference type="ARBA" id="ARBA00022917"/>
    </source>
</evidence>
<accession>A0A1G9VZT6</accession>
<keyword evidence="7 9" id="KW-0030">Aminoacyl-tRNA synthetase</keyword>
<keyword evidence="4 9" id="KW-0547">Nucleotide-binding</keyword>
<sequence length="714" mass="81931">MNLKEVLRNTIKEAVKSTYEVELPEVEFQPTRKDFEGDITVVVFPMLRYVKGNPVQIGQQIGTYLEKTVDAVSSFNVVKGFLNIVIDDSFYLDFFNGIKDRADYGYVTNASSEAILVEYSSPNTNKPLHLGHIRNILLGYSVAEILKASGKKVYKTQIVNDRGIHICKSMLAWQRFAPIGNDDKRETPNTTLNPHLTKGDKFVGYYYVQYNKEYKRQLKKISENAQIEFKELVEEAKISGKWDFINHENPNLLRLQKAFQSAMTEYLSVELDMNPSELKTKDNYISDFTLTENSKQDQEILELKSRFRGISKKFNFIEGNIKNLSNKEEKKIIQICLKHIEQVVEIFESAKEMLRKWEAGNTEVVALWKKMNQWVYDGFDVTYNNLGVDFDKLYYESDTYLLGKDVVADGLEKGIFYKKDDGSVWIDLTDEGLDEKIVLRSDGTAVYMTQDIGTAIQRAKDYTDIGGMVYTVGNEQDYHFKVLFLILKKLGFSWADSLYHLSYGMVDLPSGKMKSREGTVVDADDLMEDMTTTAANISEELGKLEGYSETEKLGLYQMIGLGALKYYILKVDPKKRILFNPEESVDFQGNTGPFIQYTYARIQSILRKAEAGEQEFDIESLKSLRLHEKEKELIKQLQLFPETIQLAAENYSPALLANYTYDLVKEFNSFYQQVSILGELNQDKKVLRVQLSKKVGEVVQSAFKLLGIEVPDRM</sequence>
<evidence type="ECO:0000256" key="3">
    <source>
        <dbReference type="ARBA" id="ARBA00022598"/>
    </source>
</evidence>
<dbReference type="InterPro" id="IPR009080">
    <property type="entry name" value="tRNAsynth_Ia_anticodon-bd"/>
</dbReference>
<dbReference type="Pfam" id="PF00750">
    <property type="entry name" value="tRNA-synt_1d"/>
    <property type="match status" value="2"/>
</dbReference>
<dbReference type="InterPro" id="IPR035684">
    <property type="entry name" value="ArgRS_core"/>
</dbReference>
<keyword evidence="14" id="KW-1185">Reference proteome</keyword>
<dbReference type="SMART" id="SM01016">
    <property type="entry name" value="Arg_tRNA_synt_N"/>
    <property type="match status" value="1"/>
</dbReference>
<evidence type="ECO:0000256" key="2">
    <source>
        <dbReference type="ARBA" id="ARBA00022490"/>
    </source>
</evidence>
<evidence type="ECO:0000256" key="7">
    <source>
        <dbReference type="ARBA" id="ARBA00023146"/>
    </source>
</evidence>
<comment type="similarity">
    <text evidence="1 9 10">Belongs to the class-I aminoacyl-tRNA synthetase family.</text>
</comment>
<keyword evidence="5 9" id="KW-0067">ATP-binding</keyword>
<dbReference type="Pfam" id="PF03485">
    <property type="entry name" value="Arg_tRNA_synt_N"/>
    <property type="match status" value="1"/>
</dbReference>
<keyword evidence="3 9" id="KW-0436">Ligase</keyword>
<dbReference type="STRING" id="192904.SAMN04488514_114113"/>
<dbReference type="InterPro" id="IPR014729">
    <property type="entry name" value="Rossmann-like_a/b/a_fold"/>
</dbReference>
<dbReference type="GO" id="GO:0005524">
    <property type="term" value="F:ATP binding"/>
    <property type="evidence" value="ECO:0007669"/>
    <property type="project" value="UniProtKB-UniRule"/>
</dbReference>
<dbReference type="SUPFAM" id="SSF47323">
    <property type="entry name" value="Anticodon-binding domain of a subclass of class I aminoacyl-tRNA synthetases"/>
    <property type="match status" value="1"/>
</dbReference>
<dbReference type="FunFam" id="1.10.730.10:FF:000006">
    <property type="entry name" value="Arginyl-tRNA synthetase 2, mitochondrial"/>
    <property type="match status" value="1"/>
</dbReference>
<dbReference type="Gene3D" id="1.10.730.10">
    <property type="entry name" value="Isoleucyl-tRNA Synthetase, Domain 1"/>
    <property type="match status" value="1"/>
</dbReference>
<dbReference type="Pfam" id="PF05746">
    <property type="entry name" value="DALR_1"/>
    <property type="match status" value="1"/>
</dbReference>
<evidence type="ECO:0000259" key="11">
    <source>
        <dbReference type="SMART" id="SM00836"/>
    </source>
</evidence>
<dbReference type="EC" id="6.1.1.19" evidence="9"/>